<keyword evidence="3" id="KW-1185">Reference proteome</keyword>
<organism evidence="2 3">
    <name type="scientific">Frankliniella fusca</name>
    <dbReference type="NCBI Taxonomy" id="407009"/>
    <lineage>
        <taxon>Eukaryota</taxon>
        <taxon>Metazoa</taxon>
        <taxon>Ecdysozoa</taxon>
        <taxon>Arthropoda</taxon>
        <taxon>Hexapoda</taxon>
        <taxon>Insecta</taxon>
        <taxon>Pterygota</taxon>
        <taxon>Neoptera</taxon>
        <taxon>Paraneoptera</taxon>
        <taxon>Thysanoptera</taxon>
        <taxon>Terebrantia</taxon>
        <taxon>Thripoidea</taxon>
        <taxon>Thripidae</taxon>
        <taxon>Frankliniella</taxon>
    </lineage>
</organism>
<reference evidence="2" key="2">
    <citation type="journal article" date="2023" name="BMC Genomics">
        <title>Pest status, molecular evolution, and epigenetic factors derived from the genome assembly of Frankliniella fusca, a thysanopteran phytovirus vector.</title>
        <authorList>
            <person name="Catto M.A."/>
            <person name="Labadie P.E."/>
            <person name="Jacobson A.L."/>
            <person name="Kennedy G.G."/>
            <person name="Srinivasan R."/>
            <person name="Hunt B.G."/>
        </authorList>
    </citation>
    <scope>NUCLEOTIDE SEQUENCE</scope>
    <source>
        <strain evidence="2">PL_HMW_Pooled</strain>
    </source>
</reference>
<dbReference type="EMBL" id="JAHWGI010000939">
    <property type="protein sequence ID" value="KAK3918441.1"/>
    <property type="molecule type" value="Genomic_DNA"/>
</dbReference>
<dbReference type="Proteomes" id="UP001219518">
    <property type="component" value="Unassembled WGS sequence"/>
</dbReference>
<evidence type="ECO:0000313" key="3">
    <source>
        <dbReference type="Proteomes" id="UP001219518"/>
    </source>
</evidence>
<feature type="region of interest" description="Disordered" evidence="1">
    <location>
        <begin position="1"/>
        <end position="25"/>
    </location>
</feature>
<sequence>MLKVSGLPRKEHTSRMLEDAMEGRKKRKEEKNQFILDTVDAFVSANIPVLKLDNPLSKYVKGSGILPVSKVLREEYIPEVAKIHEDRIKEELKGKDIVIYSDETTDKGCRCVYNVFFQTLDPAPQQQLHLAASTVLDAANATNCANDVLDTLKRYEKNLEDVAAFNSDSARYMTKCFKTLKGLHEDLLLVQCWPHKLHHVGNTFQVSLPELNLTVKHVKKVFLNARKRKNNYLMFLQEKYPYSKPKEKRDVDSTWMRGSIVDVDESTKIQLVSRL</sequence>
<dbReference type="SUPFAM" id="SSF53098">
    <property type="entry name" value="Ribonuclease H-like"/>
    <property type="match status" value="1"/>
</dbReference>
<dbReference type="InterPro" id="IPR012337">
    <property type="entry name" value="RNaseH-like_sf"/>
</dbReference>
<reference evidence="2" key="1">
    <citation type="submission" date="2021-07" db="EMBL/GenBank/DDBJ databases">
        <authorList>
            <person name="Catto M.A."/>
            <person name="Jacobson A."/>
            <person name="Kennedy G."/>
            <person name="Labadie P."/>
            <person name="Hunt B.G."/>
            <person name="Srinivasan R."/>
        </authorList>
    </citation>
    <scope>NUCLEOTIDE SEQUENCE</scope>
    <source>
        <strain evidence="2">PL_HMW_Pooled</strain>
        <tissue evidence="2">Head</tissue>
    </source>
</reference>
<evidence type="ECO:0000256" key="1">
    <source>
        <dbReference type="SAM" id="MobiDB-lite"/>
    </source>
</evidence>
<comment type="caution">
    <text evidence="2">The sequence shown here is derived from an EMBL/GenBank/DDBJ whole genome shotgun (WGS) entry which is preliminary data.</text>
</comment>
<proteinExistence type="predicted"/>
<accession>A0AAE1LFP2</accession>
<protein>
    <submittedName>
        <fullName evidence="2">CGG triplet repeat-binding protein 1</fullName>
    </submittedName>
</protein>
<gene>
    <name evidence="2" type="ORF">KUF71_007702</name>
</gene>
<name>A0AAE1LFP2_9NEOP</name>
<dbReference type="AlphaFoldDB" id="A0AAE1LFP2"/>
<feature type="compositionally biased region" description="Basic and acidic residues" evidence="1">
    <location>
        <begin position="8"/>
        <end position="23"/>
    </location>
</feature>
<evidence type="ECO:0000313" key="2">
    <source>
        <dbReference type="EMBL" id="KAK3918441.1"/>
    </source>
</evidence>